<dbReference type="Proteomes" id="UP001252186">
    <property type="component" value="Unassembled WGS sequence"/>
</dbReference>
<reference evidence="1 2" key="1">
    <citation type="submission" date="2023-09" db="EMBL/GenBank/DDBJ databases">
        <authorList>
            <person name="Rey-Velasco X."/>
        </authorList>
    </citation>
    <scope>NUCLEOTIDE SEQUENCE [LARGE SCALE GENOMIC DNA]</scope>
    <source>
        <strain evidence="1 2">P050</strain>
    </source>
</reference>
<dbReference type="InterPro" id="IPR011051">
    <property type="entry name" value="RmlC_Cupin_sf"/>
</dbReference>
<sequence>MKLASLTNQIESKTDKPAISVLLDNDFHKEIRICFKEGQLMKAHKTGFPIVVEIFEGAIDFGVENEVFSLKRGDLISLDPHIVHDLKAIKESIVRLSLSKHDATSRVKKVIH</sequence>
<gene>
    <name evidence="1" type="ORF">RM519_07535</name>
</gene>
<dbReference type="RefSeq" id="WP_311593076.1">
    <property type="nucleotide sequence ID" value="NZ_JAVRHV010000003.1"/>
</dbReference>
<accession>A0ABU2Y4X2</accession>
<dbReference type="SUPFAM" id="SSF51182">
    <property type="entry name" value="RmlC-like cupins"/>
    <property type="match status" value="1"/>
</dbReference>
<evidence type="ECO:0000313" key="2">
    <source>
        <dbReference type="Proteomes" id="UP001252186"/>
    </source>
</evidence>
<proteinExistence type="predicted"/>
<dbReference type="EMBL" id="JAVRHV010000003">
    <property type="protein sequence ID" value="MDT0553092.1"/>
    <property type="molecule type" value="Genomic_DNA"/>
</dbReference>
<dbReference type="Gene3D" id="2.60.120.10">
    <property type="entry name" value="Jelly Rolls"/>
    <property type="match status" value="1"/>
</dbReference>
<protein>
    <submittedName>
        <fullName evidence="1">Cupin</fullName>
    </submittedName>
</protein>
<dbReference type="InterPro" id="IPR014710">
    <property type="entry name" value="RmlC-like_jellyroll"/>
</dbReference>
<comment type="caution">
    <text evidence="1">The sequence shown here is derived from an EMBL/GenBank/DDBJ whole genome shotgun (WGS) entry which is preliminary data.</text>
</comment>
<evidence type="ECO:0000313" key="1">
    <source>
        <dbReference type="EMBL" id="MDT0553092.1"/>
    </source>
</evidence>
<keyword evidence="2" id="KW-1185">Reference proteome</keyword>
<name>A0ABU2Y4X2_9FLAO</name>
<organism evidence="1 2">
    <name type="scientific">Urechidicola vernalis</name>
    <dbReference type="NCBI Taxonomy" id="3075600"/>
    <lineage>
        <taxon>Bacteria</taxon>
        <taxon>Pseudomonadati</taxon>
        <taxon>Bacteroidota</taxon>
        <taxon>Flavobacteriia</taxon>
        <taxon>Flavobacteriales</taxon>
        <taxon>Flavobacteriaceae</taxon>
        <taxon>Urechidicola</taxon>
    </lineage>
</organism>